<dbReference type="GO" id="GO:0022857">
    <property type="term" value="F:transmembrane transporter activity"/>
    <property type="evidence" value="ECO:0007669"/>
    <property type="project" value="TreeGrafter"/>
</dbReference>
<feature type="transmembrane region" description="Helical" evidence="6">
    <location>
        <begin position="387"/>
        <end position="409"/>
    </location>
</feature>
<gene>
    <name evidence="9" type="ORF">SAMN05444682_103320</name>
</gene>
<evidence type="ECO:0000256" key="5">
    <source>
        <dbReference type="ARBA" id="ARBA00023136"/>
    </source>
</evidence>
<dbReference type="Pfam" id="PF02687">
    <property type="entry name" value="FtsX"/>
    <property type="match status" value="2"/>
</dbReference>
<evidence type="ECO:0000256" key="3">
    <source>
        <dbReference type="ARBA" id="ARBA00022692"/>
    </source>
</evidence>
<feature type="transmembrane region" description="Helical" evidence="6">
    <location>
        <begin position="439"/>
        <end position="457"/>
    </location>
</feature>
<sequence length="813" mass="91814">MNTNYLKTTFRHLWRNRLFTGLNVLGLAIGISACWIIYRMVEYEYSFDQRLPDADRIYQLVSKSKDKNGREDGFAGVEKPVTNVLLNDVSGAELVVPMFYRYYNSVSMPENGKQTSVRFDREIGQVTTLPSYFDLIDYQWLAGDKKTALDAPDRVVLTEKKAREYFPDLTPDQMLGKTLIYDDTLHKQVSGVVAALDYTNSFNRDNTEFMRISEADLNEGSWGGMSSNDLVFVKAQPNTDPQHIVDQVNVFCRKFNAEQFAQYNFERWYGLLPLLERHFATNYGAQTRTVNKNVLYGLIAVGTFLLILACINYVNLSTALLPQRSREIGIRKTLGSTAGSLIRHFIGETFAVTLFALALSFLLTFVASKVFSVFLPEGMFDYVNYRGMLLFVLALIAVISLLSGLYPAFLLTKVSTVNVLKGQTAETAGRGRLSLRKGLIVFQFLVAQVFIISAVIMGQQLQYTLNKDLGFNKEAVVTVDVPYKTYNRPENKDKEFVLANELKRLPGFTGVALGDRPMDNRMMSNVHSYFRDTVEIQKALHMKMADTAYLRVYGLKLLAGRNIRPSDTINELIINEKALEIYGFSSPSEAIGEVLVTPYNGQSYPIVGVVADFHPMGLRSEIPPTAIASAKDRLHTFTIKLPRDPAQWQAAIQIIENEWKKVYPGVPFEYRFYDKFIEEYYESDRNTQKLIRAATGITIFISCLGLFGLATLTAFQRTKEIGIRKVLGATVSGIVGLLSRDFLKLILIAVVVASPIAWWLMNKWLEDFVYRINIQWWMFALAGVAAVAIALLTVSWQAIRAAMANPVDSLRDE</sequence>
<feature type="transmembrane region" description="Helical" evidence="6">
    <location>
        <begin position="690"/>
        <end position="715"/>
    </location>
</feature>
<dbReference type="PANTHER" id="PTHR30572">
    <property type="entry name" value="MEMBRANE COMPONENT OF TRANSPORTER-RELATED"/>
    <property type="match status" value="1"/>
</dbReference>
<dbReference type="AlphaFoldDB" id="A0A1I3HDL5"/>
<dbReference type="RefSeq" id="WP_090626095.1">
    <property type="nucleotide sequence ID" value="NZ_FOQO01000003.1"/>
</dbReference>
<evidence type="ECO:0000256" key="2">
    <source>
        <dbReference type="ARBA" id="ARBA00022475"/>
    </source>
</evidence>
<dbReference type="GO" id="GO:0005886">
    <property type="term" value="C:plasma membrane"/>
    <property type="evidence" value="ECO:0007669"/>
    <property type="project" value="UniProtKB-SubCell"/>
</dbReference>
<dbReference type="Pfam" id="PF12704">
    <property type="entry name" value="MacB_PCD"/>
    <property type="match status" value="1"/>
</dbReference>
<dbReference type="Proteomes" id="UP000198670">
    <property type="component" value="Unassembled WGS sequence"/>
</dbReference>
<dbReference type="InterPro" id="IPR003838">
    <property type="entry name" value="ABC3_permease_C"/>
</dbReference>
<keyword evidence="5 6" id="KW-0472">Membrane</keyword>
<protein>
    <submittedName>
        <fullName evidence="9">ABC-type antimicrobial peptide transport system, permease component</fullName>
    </submittedName>
</protein>
<comment type="subcellular location">
    <subcellularLocation>
        <location evidence="1">Cell membrane</location>
        <topology evidence="1">Multi-pass membrane protein</topology>
    </subcellularLocation>
</comment>
<keyword evidence="10" id="KW-1185">Reference proteome</keyword>
<feature type="transmembrane region" description="Helical" evidence="6">
    <location>
        <begin position="774"/>
        <end position="794"/>
    </location>
</feature>
<evidence type="ECO:0000256" key="6">
    <source>
        <dbReference type="SAM" id="Phobius"/>
    </source>
</evidence>
<evidence type="ECO:0000256" key="1">
    <source>
        <dbReference type="ARBA" id="ARBA00004651"/>
    </source>
</evidence>
<reference evidence="9 10" key="1">
    <citation type="submission" date="2016-10" db="EMBL/GenBank/DDBJ databases">
        <authorList>
            <person name="de Groot N.N."/>
        </authorList>
    </citation>
    <scope>NUCLEOTIDE SEQUENCE [LARGE SCALE GENOMIC DNA]</scope>
    <source>
        <strain evidence="9 10">RK1</strain>
    </source>
</reference>
<feature type="transmembrane region" description="Helical" evidence="6">
    <location>
        <begin position="745"/>
        <end position="762"/>
    </location>
</feature>
<feature type="domain" description="ABC3 transporter permease C-terminal" evidence="7">
    <location>
        <begin position="300"/>
        <end position="413"/>
    </location>
</feature>
<dbReference type="InterPro" id="IPR050250">
    <property type="entry name" value="Macrolide_Exporter_MacB"/>
</dbReference>
<keyword evidence="3 6" id="KW-0812">Transmembrane</keyword>
<evidence type="ECO:0000313" key="9">
    <source>
        <dbReference type="EMBL" id="SFI33825.1"/>
    </source>
</evidence>
<accession>A0A1I3HDL5</accession>
<feature type="domain" description="ABC3 transporter permease C-terminal" evidence="7">
    <location>
        <begin position="695"/>
        <end position="805"/>
    </location>
</feature>
<evidence type="ECO:0000313" key="10">
    <source>
        <dbReference type="Proteomes" id="UP000198670"/>
    </source>
</evidence>
<evidence type="ECO:0000259" key="8">
    <source>
        <dbReference type="Pfam" id="PF12704"/>
    </source>
</evidence>
<dbReference type="PANTHER" id="PTHR30572:SF18">
    <property type="entry name" value="ABC-TYPE MACROLIDE FAMILY EXPORT SYSTEM PERMEASE COMPONENT 2"/>
    <property type="match status" value="1"/>
</dbReference>
<feature type="domain" description="MacB-like periplasmic core" evidence="8">
    <location>
        <begin position="20"/>
        <end position="248"/>
    </location>
</feature>
<evidence type="ECO:0000256" key="4">
    <source>
        <dbReference type="ARBA" id="ARBA00022989"/>
    </source>
</evidence>
<feature type="transmembrane region" description="Helical" evidence="6">
    <location>
        <begin position="294"/>
        <end position="314"/>
    </location>
</feature>
<feature type="transmembrane region" description="Helical" evidence="6">
    <location>
        <begin position="20"/>
        <end position="41"/>
    </location>
</feature>
<dbReference type="InterPro" id="IPR025857">
    <property type="entry name" value="MacB_PCD"/>
</dbReference>
<evidence type="ECO:0000259" key="7">
    <source>
        <dbReference type="Pfam" id="PF02687"/>
    </source>
</evidence>
<organism evidence="9 10">
    <name type="scientific">Parapedobacter indicus</name>
    <dbReference type="NCBI Taxonomy" id="1477437"/>
    <lineage>
        <taxon>Bacteria</taxon>
        <taxon>Pseudomonadati</taxon>
        <taxon>Bacteroidota</taxon>
        <taxon>Sphingobacteriia</taxon>
        <taxon>Sphingobacteriales</taxon>
        <taxon>Sphingobacteriaceae</taxon>
        <taxon>Parapedobacter</taxon>
    </lineage>
</organism>
<dbReference type="OrthoDB" id="1451596at2"/>
<feature type="transmembrane region" description="Helical" evidence="6">
    <location>
        <begin position="350"/>
        <end position="375"/>
    </location>
</feature>
<keyword evidence="4 6" id="KW-1133">Transmembrane helix</keyword>
<dbReference type="EMBL" id="FOQO01000003">
    <property type="protein sequence ID" value="SFI33825.1"/>
    <property type="molecule type" value="Genomic_DNA"/>
</dbReference>
<proteinExistence type="predicted"/>
<dbReference type="STRING" id="1477437.SAMN05444682_103320"/>
<dbReference type="PROSITE" id="PS51257">
    <property type="entry name" value="PROKAR_LIPOPROTEIN"/>
    <property type="match status" value="1"/>
</dbReference>
<keyword evidence="2" id="KW-1003">Cell membrane</keyword>
<name>A0A1I3HDL5_9SPHI</name>